<dbReference type="Proteomes" id="UP000065511">
    <property type="component" value="Chromosome"/>
</dbReference>
<dbReference type="RefSeq" id="WP_071876322.1">
    <property type="nucleotide sequence ID" value="NZ_JXLC01000002.1"/>
</dbReference>
<accession>A0A0S3K7I9</accession>
<feature type="transmembrane region" description="Helical" evidence="1">
    <location>
        <begin position="42"/>
        <end position="64"/>
    </location>
</feature>
<reference evidence="3 5" key="1">
    <citation type="submission" date="2014-12" db="EMBL/GenBank/DDBJ databases">
        <title>Draft genome sequences of 29 type strains of Enterococci.</title>
        <authorList>
            <person name="Zhong Z."/>
            <person name="Sun Z."/>
            <person name="Liu W."/>
            <person name="Zhang W."/>
            <person name="Zhang H."/>
        </authorList>
    </citation>
    <scope>NUCLEOTIDE SEQUENCE [LARGE SCALE GENOMIC DNA]</scope>
    <source>
        <strain evidence="3 5">DSM 22801</strain>
    </source>
</reference>
<keyword evidence="1" id="KW-0472">Membrane</keyword>
<dbReference type="EMBL" id="JXLC01000002">
    <property type="protein sequence ID" value="OJG93232.1"/>
    <property type="molecule type" value="Genomic_DNA"/>
</dbReference>
<reference evidence="2 4" key="2">
    <citation type="submission" date="2015-12" db="EMBL/GenBank/DDBJ databases">
        <authorList>
            <person name="Lauer A."/>
            <person name="Humrighouse B."/>
            <person name="Loparev V."/>
            <person name="Shewmaker P.L."/>
            <person name="Whitney A.M."/>
            <person name="McLaughlin R.W."/>
        </authorList>
    </citation>
    <scope>NUCLEOTIDE SEQUENCE [LARGE SCALE GENOMIC DNA]</scope>
    <source>
        <strain evidence="2 4">LMG 23085</strain>
    </source>
</reference>
<evidence type="ECO:0000313" key="3">
    <source>
        <dbReference type="EMBL" id="OJG93232.1"/>
    </source>
</evidence>
<gene>
    <name evidence="2" type="ORF">ATZ33_02310</name>
    <name evidence="3" type="ORF">RV15_GL001264</name>
</gene>
<evidence type="ECO:0000313" key="4">
    <source>
        <dbReference type="Proteomes" id="UP000065511"/>
    </source>
</evidence>
<keyword evidence="1" id="KW-0812">Transmembrane</keyword>
<proteinExistence type="predicted"/>
<name>A0A0S3K7I9_9ENTE</name>
<dbReference type="Proteomes" id="UP000183039">
    <property type="component" value="Unassembled WGS sequence"/>
</dbReference>
<keyword evidence="4" id="KW-1185">Reference proteome</keyword>
<dbReference type="KEGG" id="ess:ATZ33_02310"/>
<organism evidence="3 5">
    <name type="scientific">Enterococcus silesiacus</name>
    <dbReference type="NCBI Taxonomy" id="332949"/>
    <lineage>
        <taxon>Bacteria</taxon>
        <taxon>Bacillati</taxon>
        <taxon>Bacillota</taxon>
        <taxon>Bacilli</taxon>
        <taxon>Lactobacillales</taxon>
        <taxon>Enterococcaceae</taxon>
        <taxon>Enterococcus</taxon>
    </lineage>
</organism>
<sequence>MIKTLFKVSVAVLGFDVSIIIIPLVIVRFFPGSAFDQVGWIFPLWGVLILPFAFLFFLLSFYFYNKKNRLIENELDTLKRAQEEEKL</sequence>
<dbReference type="EMBL" id="CP013614">
    <property type="protein sequence ID" value="ALS00250.1"/>
    <property type="molecule type" value="Genomic_DNA"/>
</dbReference>
<dbReference type="AlphaFoldDB" id="A0A0S3K7I9"/>
<evidence type="ECO:0000313" key="5">
    <source>
        <dbReference type="Proteomes" id="UP000183039"/>
    </source>
</evidence>
<protein>
    <submittedName>
        <fullName evidence="3">Uncharacterized protein</fullName>
    </submittedName>
</protein>
<evidence type="ECO:0000256" key="1">
    <source>
        <dbReference type="SAM" id="Phobius"/>
    </source>
</evidence>
<feature type="transmembrane region" description="Helical" evidence="1">
    <location>
        <begin position="12"/>
        <end position="30"/>
    </location>
</feature>
<keyword evidence="1" id="KW-1133">Transmembrane helix</keyword>
<evidence type="ECO:0000313" key="2">
    <source>
        <dbReference type="EMBL" id="ALS00250.1"/>
    </source>
</evidence>